<evidence type="ECO:0000313" key="2">
    <source>
        <dbReference type="EMBL" id="RLV71550.1"/>
    </source>
</evidence>
<evidence type="ECO:0000256" key="1">
    <source>
        <dbReference type="SAM" id="MobiDB-lite"/>
    </source>
</evidence>
<organism evidence="2 3">
    <name type="scientific">Chloebia gouldiae</name>
    <name type="common">Gouldian finch</name>
    <name type="synonym">Erythrura gouldiae</name>
    <dbReference type="NCBI Taxonomy" id="44316"/>
    <lineage>
        <taxon>Eukaryota</taxon>
        <taxon>Metazoa</taxon>
        <taxon>Chordata</taxon>
        <taxon>Craniata</taxon>
        <taxon>Vertebrata</taxon>
        <taxon>Euteleostomi</taxon>
        <taxon>Archelosauria</taxon>
        <taxon>Archosauria</taxon>
        <taxon>Dinosauria</taxon>
        <taxon>Saurischia</taxon>
        <taxon>Theropoda</taxon>
        <taxon>Coelurosauria</taxon>
        <taxon>Aves</taxon>
        <taxon>Neognathae</taxon>
        <taxon>Neoaves</taxon>
        <taxon>Telluraves</taxon>
        <taxon>Australaves</taxon>
        <taxon>Passeriformes</taxon>
        <taxon>Passeroidea</taxon>
        <taxon>Passeridae</taxon>
        <taxon>Chloebia</taxon>
    </lineage>
</organism>
<feature type="non-terminal residue" evidence="2">
    <location>
        <position position="150"/>
    </location>
</feature>
<reference evidence="2 3" key="1">
    <citation type="journal article" date="2018" name="Proc. R. Soc. B">
        <title>A non-coding region near Follistatin controls head colour polymorphism in the Gouldian finch.</title>
        <authorList>
            <person name="Toomey M.B."/>
            <person name="Marques C.I."/>
            <person name="Andrade P."/>
            <person name="Araujo P.M."/>
            <person name="Sabatino S."/>
            <person name="Gazda M.A."/>
            <person name="Afonso S."/>
            <person name="Lopes R.J."/>
            <person name="Corbo J.C."/>
            <person name="Carneiro M."/>
        </authorList>
    </citation>
    <scope>NUCLEOTIDE SEQUENCE [LARGE SCALE GENOMIC DNA]</scope>
    <source>
        <strain evidence="2">Red01</strain>
        <tissue evidence="2">Muscle</tissue>
    </source>
</reference>
<feature type="compositionally biased region" description="Basic and acidic residues" evidence="1">
    <location>
        <begin position="129"/>
        <end position="141"/>
    </location>
</feature>
<dbReference type="OrthoDB" id="9218037at2759"/>
<protein>
    <submittedName>
        <fullName evidence="2">Uncharacterized protein</fullName>
    </submittedName>
</protein>
<accession>A0A3L8QVX1</accession>
<proteinExistence type="predicted"/>
<dbReference type="EMBL" id="QUSF01001004">
    <property type="protein sequence ID" value="RLV71550.1"/>
    <property type="molecule type" value="Genomic_DNA"/>
</dbReference>
<gene>
    <name evidence="2" type="ORF">DV515_00017336</name>
</gene>
<name>A0A3L8QVX1_CHLGU</name>
<evidence type="ECO:0000313" key="3">
    <source>
        <dbReference type="Proteomes" id="UP000276834"/>
    </source>
</evidence>
<comment type="caution">
    <text evidence="2">The sequence shown here is derived from an EMBL/GenBank/DDBJ whole genome shotgun (WGS) entry which is preliminary data.</text>
</comment>
<sequence>MSLIQRAYWAGGLCPLERGDPLALVGTPNQLLENIHKAACLQKIHERKLIAGYQSPMQLLGLPGSLKPTVILIQKTIAAISPVERLDGFLNNQNNPSVSVDRGKHRIWTWSEVAEELINYSRKYGPVKLPEEKSEKTENPKGVRHIASPN</sequence>
<keyword evidence="3" id="KW-1185">Reference proteome</keyword>
<dbReference type="Proteomes" id="UP000276834">
    <property type="component" value="Unassembled WGS sequence"/>
</dbReference>
<feature type="region of interest" description="Disordered" evidence="1">
    <location>
        <begin position="128"/>
        <end position="150"/>
    </location>
</feature>
<dbReference type="AlphaFoldDB" id="A0A3L8QVX1"/>